<organism evidence="1 2">
    <name type="scientific">Bifidobacterium pseudocatenulatum DSM 20438 = JCM 1200 = LMG 10505</name>
    <dbReference type="NCBI Taxonomy" id="547043"/>
    <lineage>
        <taxon>Bacteria</taxon>
        <taxon>Bacillati</taxon>
        <taxon>Actinomycetota</taxon>
        <taxon>Actinomycetes</taxon>
        <taxon>Bifidobacteriales</taxon>
        <taxon>Bifidobacteriaceae</taxon>
        <taxon>Bifidobacterium</taxon>
    </lineage>
</organism>
<proteinExistence type="predicted"/>
<sequence length="51" mass="5832">MESLRDFTNRICCHSPSHFYDFLGFSSDFAIPCDCQSSENTLSTILAFKFT</sequence>
<evidence type="ECO:0000313" key="1">
    <source>
        <dbReference type="EMBL" id="EEG71862.1"/>
    </source>
</evidence>
<dbReference type="Proteomes" id="UP000003875">
    <property type="component" value="Unassembled WGS sequence"/>
</dbReference>
<accession>C0BQV0</accession>
<comment type="caution">
    <text evidence="1">The sequence shown here is derived from an EMBL/GenBank/DDBJ whole genome shotgun (WGS) entry which is preliminary data.</text>
</comment>
<dbReference type="AlphaFoldDB" id="C0BQV0"/>
<reference evidence="1 2" key="2">
    <citation type="submission" date="2009-02" db="EMBL/GenBank/DDBJ databases">
        <authorList>
            <person name="Fulton L."/>
            <person name="Clifton S."/>
            <person name="Fulton B."/>
            <person name="Xu J."/>
            <person name="Minx P."/>
            <person name="Pepin K.H."/>
            <person name="Johnson M."/>
            <person name="Bhonagiri V."/>
            <person name="Nash W.E."/>
            <person name="Mardis E.R."/>
            <person name="Wilson R.K."/>
        </authorList>
    </citation>
    <scope>NUCLEOTIDE SEQUENCE [LARGE SCALE GENOMIC DNA]</scope>
    <source>
        <strain evidence="1 2">DSM 20438</strain>
    </source>
</reference>
<dbReference type="EMBL" id="ABXX02000001">
    <property type="protein sequence ID" value="EEG71862.1"/>
    <property type="molecule type" value="Genomic_DNA"/>
</dbReference>
<name>C0BQV0_BIFPS</name>
<evidence type="ECO:0000313" key="2">
    <source>
        <dbReference type="Proteomes" id="UP000003875"/>
    </source>
</evidence>
<gene>
    <name evidence="1" type="ORF">BIFPSEUDO_02754</name>
</gene>
<protein>
    <submittedName>
        <fullName evidence="1">Uncharacterized protein</fullName>
    </submittedName>
</protein>
<reference evidence="1 2" key="1">
    <citation type="submission" date="2009-02" db="EMBL/GenBank/DDBJ databases">
        <title>Draft genome sequence of Bifidobacterium pseudocatenulatum (DSM 20438).</title>
        <authorList>
            <person name="Sudarsanam P."/>
            <person name="Ley R."/>
            <person name="Guruge J."/>
            <person name="Turnbaugh P.J."/>
            <person name="Mahowald M."/>
            <person name="Liep D."/>
            <person name="Gordon J."/>
        </authorList>
    </citation>
    <scope>NUCLEOTIDE SEQUENCE [LARGE SCALE GENOMIC DNA]</scope>
    <source>
        <strain evidence="1 2">DSM 20438</strain>
    </source>
</reference>